<dbReference type="GO" id="GO:0004190">
    <property type="term" value="F:aspartic-type endopeptidase activity"/>
    <property type="evidence" value="ECO:0007669"/>
    <property type="project" value="UniProtKB-KW"/>
</dbReference>
<sequence length="223" mass="23509">MTLNTNASISVGTPAKTFKLDFDTGSSDMWFPYTGCKSTCSGKTIYDPTKSSTYKKDDRAWSIAYGDGSTSSGILAVDMVNLGEFQIQNQVVEMASTISASFQSDPIDGLLGLAFDSITIVAGIKTSSPSAQRSSGNLSRASSTPGPPSSSLPIHVTFSIGSGSFKIANTDFVFYNNGDGTCITGFGYSSLNFAILGDVFIKNNYFIFNQNVPNAQIAPLAGV</sequence>
<dbReference type="InterPro" id="IPR033121">
    <property type="entry name" value="PEPTIDASE_A1"/>
</dbReference>
<feature type="domain" description="Peptidase A1" evidence="10">
    <location>
        <begin position="5"/>
        <end position="223"/>
    </location>
</feature>
<dbReference type="Gene3D" id="2.40.70.10">
    <property type="entry name" value="Acid Proteases"/>
    <property type="match status" value="2"/>
</dbReference>
<dbReference type="PANTHER" id="PTHR47966">
    <property type="entry name" value="BETA-SITE APP-CLEAVING ENZYME, ISOFORM A-RELATED"/>
    <property type="match status" value="1"/>
</dbReference>
<evidence type="ECO:0000256" key="8">
    <source>
        <dbReference type="PIRSR" id="PIRSR601461-2"/>
    </source>
</evidence>
<keyword evidence="5" id="KW-0378">Hydrolase</keyword>
<dbReference type="PRINTS" id="PR00792">
    <property type="entry name" value="PEPSIN"/>
</dbReference>
<dbReference type="SUPFAM" id="SSF50630">
    <property type="entry name" value="Acid proteases"/>
    <property type="match status" value="1"/>
</dbReference>
<comment type="caution">
    <text evidence="11">The sequence shown here is derived from an EMBL/GenBank/DDBJ whole genome shotgun (WGS) entry which is preliminary data.</text>
</comment>
<comment type="similarity">
    <text evidence="1">Belongs to the peptidase A1 family.</text>
</comment>
<feature type="disulfide bond" evidence="8">
    <location>
        <begin position="36"/>
        <end position="40"/>
    </location>
</feature>
<evidence type="ECO:0000256" key="6">
    <source>
        <dbReference type="ARBA" id="ARBA00023145"/>
    </source>
</evidence>
<keyword evidence="2" id="KW-0645">Protease</keyword>
<dbReference type="InterPro" id="IPR001461">
    <property type="entry name" value="Aspartic_peptidase_A1"/>
</dbReference>
<evidence type="ECO:0000259" key="10">
    <source>
        <dbReference type="PROSITE" id="PS51767"/>
    </source>
</evidence>
<evidence type="ECO:0000256" key="3">
    <source>
        <dbReference type="ARBA" id="ARBA00022729"/>
    </source>
</evidence>
<gene>
    <name evidence="11" type="ORF">BC938DRAFT_481001</name>
</gene>
<accession>A0A433QX13</accession>
<keyword evidence="12" id="KW-1185">Reference proteome</keyword>
<dbReference type="Pfam" id="PF00026">
    <property type="entry name" value="Asp"/>
    <property type="match status" value="2"/>
</dbReference>
<dbReference type="Proteomes" id="UP000274822">
    <property type="component" value="Unassembled WGS sequence"/>
</dbReference>
<evidence type="ECO:0000256" key="2">
    <source>
        <dbReference type="ARBA" id="ARBA00022670"/>
    </source>
</evidence>
<evidence type="ECO:0000256" key="7">
    <source>
        <dbReference type="ARBA" id="ARBA00023157"/>
    </source>
</evidence>
<dbReference type="PROSITE" id="PS51767">
    <property type="entry name" value="PEPTIDASE_A1"/>
    <property type="match status" value="1"/>
</dbReference>
<feature type="compositionally biased region" description="Polar residues" evidence="9">
    <location>
        <begin position="128"/>
        <end position="138"/>
    </location>
</feature>
<keyword evidence="7 8" id="KW-1015">Disulfide bond</keyword>
<dbReference type="EMBL" id="RBNJ01000557">
    <property type="protein sequence ID" value="RUS34361.1"/>
    <property type="molecule type" value="Genomic_DNA"/>
</dbReference>
<dbReference type="PANTHER" id="PTHR47966:SF1">
    <property type="entry name" value="ASPARTYL PROTEINASE"/>
    <property type="match status" value="1"/>
</dbReference>
<keyword evidence="6" id="KW-0865">Zymogen</keyword>
<keyword evidence="3" id="KW-0732">Signal</keyword>
<protein>
    <submittedName>
        <fullName evidence="11">Aspartic peptidase domain-containing protein</fullName>
    </submittedName>
</protein>
<proteinExistence type="inferred from homology"/>
<evidence type="ECO:0000256" key="4">
    <source>
        <dbReference type="ARBA" id="ARBA00022750"/>
    </source>
</evidence>
<reference evidence="11 12" key="1">
    <citation type="journal article" date="2018" name="New Phytol.">
        <title>Phylogenomics of Endogonaceae and evolution of mycorrhizas within Mucoromycota.</title>
        <authorList>
            <person name="Chang Y."/>
            <person name="Desiro A."/>
            <person name="Na H."/>
            <person name="Sandor L."/>
            <person name="Lipzen A."/>
            <person name="Clum A."/>
            <person name="Barry K."/>
            <person name="Grigoriev I.V."/>
            <person name="Martin F.M."/>
            <person name="Stajich J.E."/>
            <person name="Smith M.E."/>
            <person name="Bonito G."/>
            <person name="Spatafora J.W."/>
        </authorList>
    </citation>
    <scope>NUCLEOTIDE SEQUENCE [LARGE SCALE GENOMIC DNA]</scope>
    <source>
        <strain evidence="11 12">AD002</strain>
    </source>
</reference>
<dbReference type="InterPro" id="IPR021109">
    <property type="entry name" value="Peptidase_aspartic_dom_sf"/>
</dbReference>
<evidence type="ECO:0000313" key="12">
    <source>
        <dbReference type="Proteomes" id="UP000274822"/>
    </source>
</evidence>
<evidence type="ECO:0000256" key="9">
    <source>
        <dbReference type="SAM" id="MobiDB-lite"/>
    </source>
</evidence>
<evidence type="ECO:0000256" key="1">
    <source>
        <dbReference type="ARBA" id="ARBA00007447"/>
    </source>
</evidence>
<evidence type="ECO:0000313" key="11">
    <source>
        <dbReference type="EMBL" id="RUS34361.1"/>
    </source>
</evidence>
<dbReference type="FunFam" id="2.40.70.10:FF:000008">
    <property type="entry name" value="Cathepsin D"/>
    <property type="match status" value="1"/>
</dbReference>
<name>A0A433QX13_9FUNG</name>
<dbReference type="AlphaFoldDB" id="A0A433QX13"/>
<feature type="region of interest" description="Disordered" evidence="9">
    <location>
        <begin position="128"/>
        <end position="150"/>
    </location>
</feature>
<keyword evidence="4" id="KW-0064">Aspartyl protease</keyword>
<evidence type="ECO:0000256" key="5">
    <source>
        <dbReference type="ARBA" id="ARBA00022801"/>
    </source>
</evidence>
<dbReference type="GO" id="GO:0006508">
    <property type="term" value="P:proteolysis"/>
    <property type="evidence" value="ECO:0007669"/>
    <property type="project" value="UniProtKB-KW"/>
</dbReference>
<organism evidence="11 12">
    <name type="scientific">Jimgerdemannia flammicorona</name>
    <dbReference type="NCBI Taxonomy" id="994334"/>
    <lineage>
        <taxon>Eukaryota</taxon>
        <taxon>Fungi</taxon>
        <taxon>Fungi incertae sedis</taxon>
        <taxon>Mucoromycota</taxon>
        <taxon>Mucoromycotina</taxon>
        <taxon>Endogonomycetes</taxon>
        <taxon>Endogonales</taxon>
        <taxon>Endogonaceae</taxon>
        <taxon>Jimgerdemannia</taxon>
    </lineage>
</organism>